<dbReference type="GO" id="GO:0050660">
    <property type="term" value="F:flavin adenine dinucleotide binding"/>
    <property type="evidence" value="ECO:0007669"/>
    <property type="project" value="InterPro"/>
</dbReference>
<keyword evidence="6 8" id="KW-0472">Membrane</keyword>
<dbReference type="PANTHER" id="PTHR22777">
    <property type="entry name" value="HEMOLYSIN-RELATED"/>
    <property type="match status" value="1"/>
</dbReference>
<dbReference type="RefSeq" id="WP_062036829.1">
    <property type="nucleotide sequence ID" value="NZ_DF968182.1"/>
</dbReference>
<keyword evidence="13" id="KW-1185">Reference proteome</keyword>
<dbReference type="Gene3D" id="3.30.465.10">
    <property type="match status" value="1"/>
</dbReference>
<feature type="transmembrane region" description="Helical" evidence="9">
    <location>
        <begin position="56"/>
        <end position="75"/>
    </location>
</feature>
<evidence type="ECO:0000256" key="4">
    <source>
        <dbReference type="ARBA" id="ARBA00022989"/>
    </source>
</evidence>
<dbReference type="PROSITE" id="PS51371">
    <property type="entry name" value="CBS"/>
    <property type="match status" value="1"/>
</dbReference>
<dbReference type="PANTHER" id="PTHR22777:SF17">
    <property type="entry name" value="UPF0053 PROTEIN SLL0260"/>
    <property type="match status" value="1"/>
</dbReference>
<dbReference type="PROSITE" id="PS51846">
    <property type="entry name" value="CNNM"/>
    <property type="match status" value="1"/>
</dbReference>
<evidence type="ECO:0000256" key="5">
    <source>
        <dbReference type="ARBA" id="ARBA00023122"/>
    </source>
</evidence>
<evidence type="ECO:0000313" key="12">
    <source>
        <dbReference type="EMBL" id="GAP41930.1"/>
    </source>
</evidence>
<keyword evidence="4 8" id="KW-1133">Transmembrane helix</keyword>
<dbReference type="EMBL" id="DF968182">
    <property type="protein sequence ID" value="GAP41930.1"/>
    <property type="molecule type" value="Genomic_DNA"/>
</dbReference>
<dbReference type="AlphaFoldDB" id="A0A0S7BNB8"/>
<dbReference type="Pfam" id="PF01595">
    <property type="entry name" value="CNNM"/>
    <property type="match status" value="1"/>
</dbReference>
<dbReference type="InterPro" id="IPR044751">
    <property type="entry name" value="Ion_transp-like_CBS"/>
</dbReference>
<feature type="domain" description="CBS" evidence="10">
    <location>
        <begin position="276"/>
        <end position="333"/>
    </location>
</feature>
<dbReference type="SUPFAM" id="SSF54631">
    <property type="entry name" value="CBS-domain pair"/>
    <property type="match status" value="1"/>
</dbReference>
<dbReference type="InterPro" id="IPR002550">
    <property type="entry name" value="CNNM"/>
</dbReference>
<dbReference type="SUPFAM" id="SSF56176">
    <property type="entry name" value="FAD-binding/transporter-associated domain-like"/>
    <property type="match status" value="1"/>
</dbReference>
<dbReference type="SMART" id="SM01091">
    <property type="entry name" value="CorC_HlyC"/>
    <property type="match status" value="1"/>
</dbReference>
<feature type="transmembrane region" description="Helical" evidence="9">
    <location>
        <begin position="128"/>
        <end position="153"/>
    </location>
</feature>
<dbReference type="STRING" id="1678841.TBC1_1157"/>
<evidence type="ECO:0000256" key="8">
    <source>
        <dbReference type="PROSITE-ProRule" id="PRU01193"/>
    </source>
</evidence>
<feature type="transmembrane region" description="Helical" evidence="9">
    <location>
        <begin position="6"/>
        <end position="27"/>
    </location>
</feature>
<dbReference type="CDD" id="cd04590">
    <property type="entry name" value="CBS_pair_CorC_HlyC_assoc"/>
    <property type="match status" value="1"/>
</dbReference>
<sequence>MELLIPVVITILFSAFFSGMEIAFVTANKLKIEVDKNKDFLPARILSKFVKKPSRFIGALLLGNNIALVIYGIYIARILEQPIRQLLPSVAGADAVLLIAQTLVSTLIILLFAEFLPKVLFRINPNSILSFFAIPIYLFYILFYPVIFFFIGLSELILKYLFKVNITQPDYAFGVVDLDHFLSESTASKPEESDDYQEIQMFQNARDLGNIKLRECMVPRNEIIALNQNESIDKLNELFIESGHSKVLIYQDSIDNIIGYTHSYDLFRKPASIREITKPVMIVPETMPASTLLNKFMGERRSVALVVDEFGGTAGMLTIEDIIEEIFGEIDDEYDVEELAERQIDENTYLFSGRHEIDYLNQKYRLGLPESDDYETLAGFIISYHESIPAENEEIRAGNFLFTIMRASETRIEEVLLKVNPA</sequence>
<dbReference type="PATRIC" id="fig|1678841.3.peg.63"/>
<dbReference type="InterPro" id="IPR036318">
    <property type="entry name" value="FAD-bd_PCMH-like_sf"/>
</dbReference>
<protein>
    <submittedName>
        <fullName evidence="12">Hemolysin</fullName>
    </submittedName>
</protein>
<dbReference type="InterPro" id="IPR046342">
    <property type="entry name" value="CBS_dom_sf"/>
</dbReference>
<dbReference type="Pfam" id="PF03471">
    <property type="entry name" value="CorC_HlyC"/>
    <property type="match status" value="1"/>
</dbReference>
<accession>A0A0S7BNB8</accession>
<feature type="transmembrane region" description="Helical" evidence="9">
    <location>
        <begin position="95"/>
        <end position="116"/>
    </location>
</feature>
<evidence type="ECO:0000256" key="9">
    <source>
        <dbReference type="SAM" id="Phobius"/>
    </source>
</evidence>
<evidence type="ECO:0000256" key="1">
    <source>
        <dbReference type="ARBA" id="ARBA00004141"/>
    </source>
</evidence>
<evidence type="ECO:0000259" key="11">
    <source>
        <dbReference type="PROSITE" id="PS51846"/>
    </source>
</evidence>
<reference evidence="12" key="1">
    <citation type="journal article" date="2015" name="Genome Announc.">
        <title>Draft Genome Sequence of Bacteroidales Strain TBC1, a Novel Isolate from a Methanogenic Wastewater Treatment System.</title>
        <authorList>
            <person name="Tourlousse D.M."/>
            <person name="Matsuura N."/>
            <person name="Sun L."/>
            <person name="Toyonaga M."/>
            <person name="Kuroda K."/>
            <person name="Ohashi A."/>
            <person name="Cruz R."/>
            <person name="Yamaguchi T."/>
            <person name="Sekiguchi Y."/>
        </authorList>
    </citation>
    <scope>NUCLEOTIDE SEQUENCE [LARGE SCALE GENOMIC DNA]</scope>
    <source>
        <strain evidence="12">TBC1</strain>
    </source>
</reference>
<keyword evidence="2 8" id="KW-0812">Transmembrane</keyword>
<evidence type="ECO:0000256" key="6">
    <source>
        <dbReference type="ARBA" id="ARBA00023136"/>
    </source>
</evidence>
<dbReference type="GO" id="GO:0005886">
    <property type="term" value="C:plasma membrane"/>
    <property type="evidence" value="ECO:0007669"/>
    <property type="project" value="TreeGrafter"/>
</dbReference>
<evidence type="ECO:0000256" key="3">
    <source>
        <dbReference type="ARBA" id="ARBA00022737"/>
    </source>
</evidence>
<keyword evidence="3" id="KW-0677">Repeat</keyword>
<evidence type="ECO:0000256" key="2">
    <source>
        <dbReference type="ARBA" id="ARBA00022692"/>
    </source>
</evidence>
<keyword evidence="5 7" id="KW-0129">CBS domain</keyword>
<feature type="domain" description="CNNM transmembrane" evidence="11">
    <location>
        <begin position="1"/>
        <end position="196"/>
    </location>
</feature>
<dbReference type="OrthoDB" id="9798188at2"/>
<dbReference type="Gene3D" id="3.10.580.10">
    <property type="entry name" value="CBS-domain"/>
    <property type="match status" value="1"/>
</dbReference>
<dbReference type="Proteomes" id="UP000053091">
    <property type="component" value="Unassembled WGS sequence"/>
</dbReference>
<dbReference type="InterPro" id="IPR005170">
    <property type="entry name" value="Transptr-assoc_dom"/>
</dbReference>
<comment type="subcellular location">
    <subcellularLocation>
        <location evidence="1">Membrane</location>
        <topology evidence="1">Multi-pass membrane protein</topology>
    </subcellularLocation>
</comment>
<dbReference type="InterPro" id="IPR000644">
    <property type="entry name" value="CBS_dom"/>
</dbReference>
<gene>
    <name evidence="12" type="ORF">TBC1_1157</name>
</gene>
<evidence type="ECO:0000256" key="7">
    <source>
        <dbReference type="PROSITE-ProRule" id="PRU00703"/>
    </source>
</evidence>
<evidence type="ECO:0000259" key="10">
    <source>
        <dbReference type="PROSITE" id="PS51371"/>
    </source>
</evidence>
<name>A0A0S7BNB8_9BACT</name>
<organism evidence="12">
    <name type="scientific">Lentimicrobium saccharophilum</name>
    <dbReference type="NCBI Taxonomy" id="1678841"/>
    <lineage>
        <taxon>Bacteria</taxon>
        <taxon>Pseudomonadati</taxon>
        <taxon>Bacteroidota</taxon>
        <taxon>Bacteroidia</taxon>
        <taxon>Bacteroidales</taxon>
        <taxon>Lentimicrobiaceae</taxon>
        <taxon>Lentimicrobium</taxon>
    </lineage>
</organism>
<proteinExistence type="predicted"/>
<dbReference type="Pfam" id="PF00571">
    <property type="entry name" value="CBS"/>
    <property type="match status" value="1"/>
</dbReference>
<evidence type="ECO:0000313" key="13">
    <source>
        <dbReference type="Proteomes" id="UP000053091"/>
    </source>
</evidence>
<dbReference type="InterPro" id="IPR016169">
    <property type="entry name" value="FAD-bd_PCMH_sub2"/>
</dbReference>